<gene>
    <name evidence="2" type="ORF">BAE44_0020946</name>
</gene>
<dbReference type="EMBL" id="LWDX02057970">
    <property type="protein sequence ID" value="OEL18033.1"/>
    <property type="molecule type" value="Genomic_DNA"/>
</dbReference>
<keyword evidence="3" id="KW-1185">Reference proteome</keyword>
<sequence>MLTNFVYHLLLLRGATPVDECEILCGELHGDPDEDNGEDLSSRYKRKLDGWLDNVPFASQLLTRVEPTDATFMFGSIDFSRCPALEDLKMSTCRIHADRISSQSLTYLSIADYCFHGETWTRFSTPRLISLELDVGSGRAPFLENMPLLVAANVTLDDWCNDTCSHNVCGHKGYSWQRSHSSRDSCYCINDDGSGVYLENLTSCDSFYDRNDGSSVLLEGLSDATDLELTSDLRVFIFRKNYKSGTTSFNNLKTLLLNEWCMAVDFGPLVFFLHCSPVLEKHALQLGHCETRHPVVKTDESCSPTEQLFSVSKQLMIVEIKCVKENKLVEKLLLLLTTNGVPRKQIHIEENFSPPD</sequence>
<dbReference type="AlphaFoldDB" id="A0A1E5UYP8"/>
<evidence type="ECO:0000256" key="1">
    <source>
        <dbReference type="SAM" id="SignalP"/>
    </source>
</evidence>
<dbReference type="PANTHER" id="PTHR34223">
    <property type="entry name" value="OS11G0201299 PROTEIN"/>
    <property type="match status" value="1"/>
</dbReference>
<feature type="signal peptide" evidence="1">
    <location>
        <begin position="1"/>
        <end position="17"/>
    </location>
</feature>
<name>A0A1E5UYP8_9POAL</name>
<reference evidence="2 3" key="1">
    <citation type="submission" date="2016-09" db="EMBL/GenBank/DDBJ databases">
        <title>The draft genome of Dichanthelium oligosanthes: A C3 panicoid grass species.</title>
        <authorList>
            <person name="Studer A.J."/>
            <person name="Schnable J.C."/>
            <person name="Brutnell T.P."/>
        </authorList>
    </citation>
    <scope>NUCLEOTIDE SEQUENCE [LARGE SCALE GENOMIC DNA]</scope>
    <source>
        <strain evidence="3">cv. Kellogg 1175</strain>
        <tissue evidence="2">Leaf</tissue>
    </source>
</reference>
<evidence type="ECO:0000313" key="2">
    <source>
        <dbReference type="EMBL" id="OEL18033.1"/>
    </source>
</evidence>
<dbReference type="STRING" id="888268.A0A1E5UYP8"/>
<dbReference type="InterPro" id="IPR053197">
    <property type="entry name" value="F-box_SCFL_complex_component"/>
</dbReference>
<evidence type="ECO:0000313" key="3">
    <source>
        <dbReference type="Proteomes" id="UP000095767"/>
    </source>
</evidence>
<feature type="non-terminal residue" evidence="2">
    <location>
        <position position="356"/>
    </location>
</feature>
<dbReference type="PANTHER" id="PTHR34223:SF64">
    <property type="entry name" value="OS11G0201299 PROTEIN"/>
    <property type="match status" value="1"/>
</dbReference>
<keyword evidence="1" id="KW-0732">Signal</keyword>
<accession>A0A1E5UYP8</accession>
<dbReference type="Proteomes" id="UP000095767">
    <property type="component" value="Unassembled WGS sequence"/>
</dbReference>
<feature type="chain" id="PRO_5009187504" evidence="1">
    <location>
        <begin position="18"/>
        <end position="356"/>
    </location>
</feature>
<protein>
    <submittedName>
        <fullName evidence="2">Uncharacterized protein</fullName>
    </submittedName>
</protein>
<organism evidence="2 3">
    <name type="scientific">Dichanthelium oligosanthes</name>
    <dbReference type="NCBI Taxonomy" id="888268"/>
    <lineage>
        <taxon>Eukaryota</taxon>
        <taxon>Viridiplantae</taxon>
        <taxon>Streptophyta</taxon>
        <taxon>Embryophyta</taxon>
        <taxon>Tracheophyta</taxon>
        <taxon>Spermatophyta</taxon>
        <taxon>Magnoliopsida</taxon>
        <taxon>Liliopsida</taxon>
        <taxon>Poales</taxon>
        <taxon>Poaceae</taxon>
        <taxon>PACMAD clade</taxon>
        <taxon>Panicoideae</taxon>
        <taxon>Panicodae</taxon>
        <taxon>Paniceae</taxon>
        <taxon>Dichantheliinae</taxon>
        <taxon>Dichanthelium</taxon>
    </lineage>
</organism>
<dbReference type="OrthoDB" id="689438at2759"/>
<comment type="caution">
    <text evidence="2">The sequence shown here is derived from an EMBL/GenBank/DDBJ whole genome shotgun (WGS) entry which is preliminary data.</text>
</comment>
<proteinExistence type="predicted"/>